<dbReference type="OrthoDB" id="5405951at2"/>
<protein>
    <recommendedName>
        <fullName evidence="1">Inner membrane protein YgaP-like transmembrane domain-containing protein</fullName>
    </recommendedName>
</protein>
<dbReference type="EMBL" id="FUWV01000002">
    <property type="protein sequence ID" value="SJZ42880.1"/>
    <property type="molecule type" value="Genomic_DNA"/>
</dbReference>
<name>A0A1T4KKE9_9FIRM</name>
<evidence type="ECO:0000259" key="1">
    <source>
        <dbReference type="Pfam" id="PF11127"/>
    </source>
</evidence>
<feature type="domain" description="Inner membrane protein YgaP-like transmembrane" evidence="1">
    <location>
        <begin position="1"/>
        <end position="59"/>
    </location>
</feature>
<gene>
    <name evidence="2" type="ORF">SAMN02745973_00577</name>
</gene>
<dbReference type="RefSeq" id="WP_087678013.1">
    <property type="nucleotide sequence ID" value="NZ_FUWV01000002.1"/>
</dbReference>
<keyword evidence="3" id="KW-1185">Reference proteome</keyword>
<dbReference type="InterPro" id="IPR021309">
    <property type="entry name" value="YgaP-like_TM"/>
</dbReference>
<proteinExistence type="predicted"/>
<evidence type="ECO:0000313" key="2">
    <source>
        <dbReference type="EMBL" id="SJZ42880.1"/>
    </source>
</evidence>
<sequence length="75" mass="8183">MEKNVGTLDSYLRITIGLTMLGTGILQKSLSRIVFGSGKVAEGVTRFCPALYLMGINTKDLDKKRDSEVSSENTL</sequence>
<dbReference type="AlphaFoldDB" id="A0A1T4KKE9"/>
<accession>A0A1T4KKE9</accession>
<organism evidence="2 3">
    <name type="scientific">Garciella nitratireducens DSM 15102</name>
    <dbReference type="NCBI Taxonomy" id="1121911"/>
    <lineage>
        <taxon>Bacteria</taxon>
        <taxon>Bacillati</taxon>
        <taxon>Bacillota</taxon>
        <taxon>Clostridia</taxon>
        <taxon>Eubacteriales</taxon>
        <taxon>Eubacteriaceae</taxon>
        <taxon>Garciella</taxon>
    </lineage>
</organism>
<dbReference type="Pfam" id="PF11127">
    <property type="entry name" value="YgaP-like_TM"/>
    <property type="match status" value="1"/>
</dbReference>
<evidence type="ECO:0000313" key="3">
    <source>
        <dbReference type="Proteomes" id="UP000196365"/>
    </source>
</evidence>
<reference evidence="2 3" key="1">
    <citation type="submission" date="2017-02" db="EMBL/GenBank/DDBJ databases">
        <authorList>
            <person name="Peterson S.W."/>
        </authorList>
    </citation>
    <scope>NUCLEOTIDE SEQUENCE [LARGE SCALE GENOMIC DNA]</scope>
    <source>
        <strain evidence="2 3">DSM 15102</strain>
    </source>
</reference>
<dbReference type="Proteomes" id="UP000196365">
    <property type="component" value="Unassembled WGS sequence"/>
</dbReference>